<dbReference type="Pfam" id="PF01627">
    <property type="entry name" value="Hpt"/>
    <property type="match status" value="1"/>
</dbReference>
<sequence length="1350" mass="144644">MFRRHALPSIRSKLVTLVLACALPILVGYLVFARDAARQEHAHIERDAATLAEALAAAVDRELENGQTAAKVMANSPLLANGDLAAFHANARMLLRPEFPVYAFVLSGADGRTLLHTRYAYGPSTPSDGNEAEIRRVFASGDTVTSGLHRADPSQPFVFSVVVPVWKDGKVEYALSVLLRPKRLGDLLAAQHLPEDWNAELFDSRQLMVARNIDLTRHIGERMRRDLTALGKHNRTGVVPPPASGEDINFAAFAHTADGWTVTVDFPPGAASELLGRSPGAILLWVGALLLITLGGAWRIGGSIARAVRALTSPAAALGRGEPLVIPPLPIREAAAVANALRKVEGELVGYRTRLESLVAARTAELAHSNLLLETVYGSAPVGLCFMDHNLRFVMVNDYLATLNALPTSEHIGHTLPELLGELGIQFEEPYRRVLETGRPLLDFESTGEVPRAPGMVRHWIASYYPAYSKNGELAGINAVVLDITERKREEQRNRDNEEMFRALYERSGDAHMMVAYGGGYVSANPATLVLFGYDSIDEFLTLTPLSTSPEFQSGGVPSDELCMQYMRRALATGSAHFEWVHQRRDGSTFHADVMMTSVDIGGKVMMQVTVRDISERVAAEAALRAAGERLAQASRVKGEFLANMSHEIRTPMNAILGLARLLEESGLPRRESGYVARMKTAARSLLAMLNDVLDFSRVEAGQLTLEHTCFRLEDVLHNIAVLTASNAWDKGVEPVFAIAPGVPPQLVGDPTRLEQVLLNLVGNAIKFTEQGEVVLSVRAQPLAHGQVELAFAVRDTGVGIPSDQQQRMFEAFTQGDSSTSRKYGGAGLGLAIARRLVEMMGGSLEVSSAPGRGSQFSFSIVLDSVPLEQALPASGLTVLVADDNDSACAALAEACAGFGWQVDRAGSGSEALALLRGERRYDLAFIDSAMPDLDGVTVLSYARADQAIDMPRCALLAADPERERLTALAPDLHLDAILGKPVTPGALLQAIFHLRGEQPRAAQPAVKPLARRLAGISVLLVEDNLINQEVANYILIHAGAAVDIAANGQAALSMLAEGERYDAVLMDLQMPVMSGFDAAAAIRAMGLFDLPIVAMTANASDEDRQRTLAAGMNAHLAKPLDVDELVDTLARLCALPSPACAPQTALADPAPASIPGIDLKATLPRFGGSFASFAALLKRLESSQGGTLDEVRAMLRRSDRQGAAQLVHRLRGVAANLGATDVAALALELEQALRSADDAALAVRLARLDSALQVVLDAARELQANAPAATLAVAPGAASPAPHTDLVRLLELLRTNNLKAMAQFDALRPALELSLAAQENVALAEAVETLRFDTAASLVQQILDRKTDA</sequence>
<dbReference type="PROSITE" id="PS50113">
    <property type="entry name" value="PAC"/>
    <property type="match status" value="1"/>
</dbReference>
<dbReference type="FunFam" id="3.30.565.10:FF:000010">
    <property type="entry name" value="Sensor histidine kinase RcsC"/>
    <property type="match status" value="1"/>
</dbReference>
<keyword evidence="17" id="KW-1185">Reference proteome</keyword>
<dbReference type="GO" id="GO:0005886">
    <property type="term" value="C:plasma membrane"/>
    <property type="evidence" value="ECO:0007669"/>
    <property type="project" value="UniProtKB-SubCell"/>
</dbReference>
<dbReference type="InterPro" id="IPR011006">
    <property type="entry name" value="CheY-like_superfamily"/>
</dbReference>
<evidence type="ECO:0000259" key="15">
    <source>
        <dbReference type="PROSITE" id="PS50894"/>
    </source>
</evidence>
<dbReference type="PROSITE" id="PS50109">
    <property type="entry name" value="HIS_KIN"/>
    <property type="match status" value="1"/>
</dbReference>
<evidence type="ECO:0000256" key="11">
    <source>
        <dbReference type="SAM" id="Phobius"/>
    </source>
</evidence>
<dbReference type="InterPro" id="IPR036890">
    <property type="entry name" value="HATPase_C_sf"/>
</dbReference>
<dbReference type="SMART" id="SM00448">
    <property type="entry name" value="REC"/>
    <property type="match status" value="2"/>
</dbReference>
<evidence type="ECO:0000256" key="3">
    <source>
        <dbReference type="ARBA" id="ARBA00022553"/>
    </source>
</evidence>
<dbReference type="Pfam" id="PF00072">
    <property type="entry name" value="Response_reg"/>
    <property type="match status" value="2"/>
</dbReference>
<dbReference type="Gene3D" id="3.40.50.2300">
    <property type="match status" value="2"/>
</dbReference>
<dbReference type="PROSITE" id="PS50110">
    <property type="entry name" value="RESPONSE_REGULATORY"/>
    <property type="match status" value="2"/>
</dbReference>
<dbReference type="Gene3D" id="3.30.450.20">
    <property type="entry name" value="PAS domain"/>
    <property type="match status" value="2"/>
</dbReference>
<comment type="function">
    <text evidence="7">Member of the two-component regulatory system BvgS/BvgA. Phosphorylates BvgA via a four-step phosphorelay in response to environmental signals.</text>
</comment>
<evidence type="ECO:0000259" key="14">
    <source>
        <dbReference type="PROSITE" id="PS50113"/>
    </source>
</evidence>
<dbReference type="Pfam" id="PF08448">
    <property type="entry name" value="PAS_4"/>
    <property type="match status" value="1"/>
</dbReference>
<feature type="domain" description="Histidine kinase" evidence="12">
    <location>
        <begin position="644"/>
        <end position="865"/>
    </location>
</feature>
<dbReference type="InterPro" id="IPR000014">
    <property type="entry name" value="PAS"/>
</dbReference>
<evidence type="ECO:0000313" key="16">
    <source>
        <dbReference type="EMBL" id="TFW31036.1"/>
    </source>
</evidence>
<dbReference type="SMART" id="SM00388">
    <property type="entry name" value="HisKA"/>
    <property type="match status" value="1"/>
</dbReference>
<evidence type="ECO:0000259" key="12">
    <source>
        <dbReference type="PROSITE" id="PS50109"/>
    </source>
</evidence>
<evidence type="ECO:0000256" key="9">
    <source>
        <dbReference type="PROSITE-ProRule" id="PRU00110"/>
    </source>
</evidence>
<dbReference type="InterPro" id="IPR036097">
    <property type="entry name" value="HisK_dim/P_sf"/>
</dbReference>
<dbReference type="InterPro" id="IPR035965">
    <property type="entry name" value="PAS-like_dom_sf"/>
</dbReference>
<keyword evidence="4" id="KW-0732">Signal</keyword>
<dbReference type="EC" id="2.7.13.3" evidence="2"/>
<dbReference type="Pfam" id="PF00512">
    <property type="entry name" value="HisKA"/>
    <property type="match status" value="1"/>
</dbReference>
<reference evidence="16 17" key="1">
    <citation type="submission" date="2019-03" db="EMBL/GenBank/DDBJ databases">
        <title>Draft genome of Massilia hortus sp. nov., a novel bacterial species of the Oxalobacteraceae family.</title>
        <authorList>
            <person name="Peta V."/>
            <person name="Raths R."/>
            <person name="Bucking H."/>
        </authorList>
    </citation>
    <scope>NUCLEOTIDE SEQUENCE [LARGE SCALE GENOMIC DNA]</scope>
    <source>
        <strain evidence="16 17">ONC3</strain>
    </source>
</reference>
<feature type="modified residue" description="Phosphohistidine" evidence="9">
    <location>
        <position position="1209"/>
    </location>
</feature>
<feature type="transmembrane region" description="Helical" evidence="11">
    <location>
        <begin position="282"/>
        <end position="301"/>
    </location>
</feature>
<dbReference type="Gene3D" id="1.20.120.160">
    <property type="entry name" value="HPT domain"/>
    <property type="match status" value="1"/>
</dbReference>
<keyword evidence="11" id="KW-1133">Transmembrane helix</keyword>
<dbReference type="InterPro" id="IPR036641">
    <property type="entry name" value="HPT_dom_sf"/>
</dbReference>
<keyword evidence="11" id="KW-0472">Membrane</keyword>
<gene>
    <name evidence="16" type="ORF">E4O92_14880</name>
</gene>
<dbReference type="CDD" id="cd00082">
    <property type="entry name" value="HisKA"/>
    <property type="match status" value="1"/>
</dbReference>
<evidence type="ECO:0000256" key="7">
    <source>
        <dbReference type="ARBA" id="ARBA00058004"/>
    </source>
</evidence>
<evidence type="ECO:0000259" key="13">
    <source>
        <dbReference type="PROSITE" id="PS50110"/>
    </source>
</evidence>
<feature type="modified residue" description="4-aspartylphosphate" evidence="10">
    <location>
        <position position="1068"/>
    </location>
</feature>
<evidence type="ECO:0000256" key="10">
    <source>
        <dbReference type="PROSITE-ProRule" id="PRU00169"/>
    </source>
</evidence>
<dbReference type="GO" id="GO:0005524">
    <property type="term" value="F:ATP binding"/>
    <property type="evidence" value="ECO:0007669"/>
    <property type="project" value="UniProtKB-KW"/>
</dbReference>
<dbReference type="SUPFAM" id="SSF55874">
    <property type="entry name" value="ATPase domain of HSP90 chaperone/DNA topoisomerase II/histidine kinase"/>
    <property type="match status" value="1"/>
</dbReference>
<dbReference type="PRINTS" id="PR00344">
    <property type="entry name" value="BCTRLSENSOR"/>
</dbReference>
<dbReference type="Gene3D" id="1.10.287.130">
    <property type="match status" value="1"/>
</dbReference>
<keyword evidence="11" id="KW-0812">Transmembrane</keyword>
<evidence type="ECO:0000256" key="2">
    <source>
        <dbReference type="ARBA" id="ARBA00012438"/>
    </source>
</evidence>
<dbReference type="Gene3D" id="3.30.565.10">
    <property type="entry name" value="Histidine kinase-like ATPase, C-terminal domain"/>
    <property type="match status" value="1"/>
</dbReference>
<dbReference type="PANTHER" id="PTHR45339:SF3">
    <property type="entry name" value="HISTIDINE KINASE"/>
    <property type="match status" value="1"/>
</dbReference>
<name>A0A4Y9SW58_9BURK</name>
<dbReference type="InterPro" id="IPR000700">
    <property type="entry name" value="PAS-assoc_C"/>
</dbReference>
<dbReference type="GO" id="GO:0000155">
    <property type="term" value="F:phosphorelay sensor kinase activity"/>
    <property type="evidence" value="ECO:0007669"/>
    <property type="project" value="InterPro"/>
</dbReference>
<protein>
    <recommendedName>
        <fullName evidence="8">Virulence sensor protein BvgS</fullName>
        <ecNumber evidence="2">2.7.13.3</ecNumber>
    </recommendedName>
</protein>
<evidence type="ECO:0000256" key="1">
    <source>
        <dbReference type="ARBA" id="ARBA00000085"/>
    </source>
</evidence>
<dbReference type="PANTHER" id="PTHR45339">
    <property type="entry name" value="HYBRID SIGNAL TRANSDUCTION HISTIDINE KINASE J"/>
    <property type="match status" value="1"/>
</dbReference>
<comment type="catalytic activity">
    <reaction evidence="1">
        <text>ATP + protein L-histidine = ADP + protein N-phospho-L-histidine.</text>
        <dbReference type="EC" id="2.7.13.3"/>
    </reaction>
</comment>
<feature type="domain" description="Response regulatory" evidence="13">
    <location>
        <begin position="1018"/>
        <end position="1134"/>
    </location>
</feature>
<evidence type="ECO:0000256" key="8">
    <source>
        <dbReference type="ARBA" id="ARBA00070152"/>
    </source>
</evidence>
<evidence type="ECO:0000256" key="4">
    <source>
        <dbReference type="ARBA" id="ARBA00022729"/>
    </source>
</evidence>
<keyword evidence="3 10" id="KW-0597">Phosphoprotein</keyword>
<dbReference type="CDD" id="cd16922">
    <property type="entry name" value="HATPase_EvgS-ArcB-TorS-like"/>
    <property type="match status" value="1"/>
</dbReference>
<dbReference type="InterPro" id="IPR001789">
    <property type="entry name" value="Sig_transdc_resp-reg_receiver"/>
</dbReference>
<keyword evidence="5" id="KW-0902">Two-component regulatory system</keyword>
<feature type="domain" description="HPt" evidence="15">
    <location>
        <begin position="1170"/>
        <end position="1270"/>
    </location>
</feature>
<dbReference type="InterPro" id="IPR003594">
    <property type="entry name" value="HATPase_dom"/>
</dbReference>
<dbReference type="CDD" id="cd17546">
    <property type="entry name" value="REC_hyHK_CKI1_RcsC-like"/>
    <property type="match status" value="1"/>
</dbReference>
<dbReference type="Proteomes" id="UP000297258">
    <property type="component" value="Unassembled WGS sequence"/>
</dbReference>
<dbReference type="CDD" id="cd00156">
    <property type="entry name" value="REC"/>
    <property type="match status" value="1"/>
</dbReference>
<dbReference type="OrthoDB" id="5519028at2"/>
<dbReference type="InterPro" id="IPR008207">
    <property type="entry name" value="Sig_transdc_His_kin_Hpt_dom"/>
</dbReference>
<organism evidence="16 17">
    <name type="scientific">Massilia horti</name>
    <dbReference type="NCBI Taxonomy" id="2562153"/>
    <lineage>
        <taxon>Bacteria</taxon>
        <taxon>Pseudomonadati</taxon>
        <taxon>Pseudomonadota</taxon>
        <taxon>Betaproteobacteria</taxon>
        <taxon>Burkholderiales</taxon>
        <taxon>Oxalobacteraceae</taxon>
        <taxon>Telluria group</taxon>
        <taxon>Massilia</taxon>
    </lineage>
</organism>
<evidence type="ECO:0000256" key="6">
    <source>
        <dbReference type="ARBA" id="ARBA00023026"/>
    </source>
</evidence>
<dbReference type="NCBIfam" id="TIGR00229">
    <property type="entry name" value="sensory_box"/>
    <property type="match status" value="2"/>
</dbReference>
<dbReference type="InterPro" id="IPR003661">
    <property type="entry name" value="HisK_dim/P_dom"/>
</dbReference>
<comment type="caution">
    <text evidence="16">The sequence shown here is derived from an EMBL/GenBank/DDBJ whole genome shotgun (WGS) entry which is preliminary data.</text>
</comment>
<feature type="modified residue" description="4-aspartylphosphate" evidence="10">
    <location>
        <position position="928"/>
    </location>
</feature>
<dbReference type="InterPro" id="IPR004358">
    <property type="entry name" value="Sig_transdc_His_kin-like_C"/>
</dbReference>
<dbReference type="SUPFAM" id="SSF52172">
    <property type="entry name" value="CheY-like"/>
    <property type="match status" value="2"/>
</dbReference>
<dbReference type="SMART" id="SM00387">
    <property type="entry name" value="HATPase_c"/>
    <property type="match status" value="1"/>
</dbReference>
<dbReference type="Pfam" id="PF02518">
    <property type="entry name" value="HATPase_c"/>
    <property type="match status" value="1"/>
</dbReference>
<evidence type="ECO:0000313" key="17">
    <source>
        <dbReference type="Proteomes" id="UP000297258"/>
    </source>
</evidence>
<accession>A0A4Y9SW58</accession>
<dbReference type="SUPFAM" id="SSF55785">
    <property type="entry name" value="PYP-like sensor domain (PAS domain)"/>
    <property type="match status" value="2"/>
</dbReference>
<dbReference type="SUPFAM" id="SSF47384">
    <property type="entry name" value="Homodimeric domain of signal transducing histidine kinase"/>
    <property type="match status" value="1"/>
</dbReference>
<evidence type="ECO:0000256" key="5">
    <source>
        <dbReference type="ARBA" id="ARBA00023012"/>
    </source>
</evidence>
<dbReference type="Pfam" id="PF13426">
    <property type="entry name" value="PAS_9"/>
    <property type="match status" value="1"/>
</dbReference>
<dbReference type="PROSITE" id="PS50894">
    <property type="entry name" value="HPT"/>
    <property type="match status" value="1"/>
</dbReference>
<feature type="domain" description="PAC" evidence="14">
    <location>
        <begin position="444"/>
        <end position="496"/>
    </location>
</feature>
<dbReference type="InterPro" id="IPR013656">
    <property type="entry name" value="PAS_4"/>
</dbReference>
<dbReference type="InterPro" id="IPR005467">
    <property type="entry name" value="His_kinase_dom"/>
</dbReference>
<keyword evidence="6" id="KW-0843">Virulence</keyword>
<proteinExistence type="predicted"/>
<dbReference type="SUPFAM" id="SSF47226">
    <property type="entry name" value="Histidine-containing phosphotransfer domain, HPT domain"/>
    <property type="match status" value="1"/>
</dbReference>
<dbReference type="EMBL" id="SPUM01000102">
    <property type="protein sequence ID" value="TFW31036.1"/>
    <property type="molecule type" value="Genomic_DNA"/>
</dbReference>
<feature type="domain" description="Response regulatory" evidence="13">
    <location>
        <begin position="878"/>
        <end position="996"/>
    </location>
</feature>